<protein>
    <submittedName>
        <fullName evidence="1">Uncharacterized protein</fullName>
    </submittedName>
</protein>
<name>A0A328TIT5_9GAMM</name>
<accession>A0A328TIT5</accession>
<reference evidence="1" key="1">
    <citation type="submission" date="2018-04" db="EMBL/GenBank/DDBJ databases">
        <title>Genomes of the Obligate Erwinia dacicola and Facultative Enterobacter sp. OLF Endosymbionts of the Olive Fruit fly, Bactrocera oleae.</title>
        <authorList>
            <person name="Estes A.M."/>
            <person name="Hearn D.J."/>
            <person name="Agarwal S."/>
            <person name="Pierson E.A."/>
            <person name="Dunning-Hotopp J.C."/>
        </authorList>
    </citation>
    <scope>NUCLEOTIDE SEQUENCE [LARGE SCALE GENOMIC DNA]</scope>
    <source>
        <strain evidence="1">Oroville</strain>
    </source>
</reference>
<comment type="caution">
    <text evidence="1">The sequence shown here is derived from an EMBL/GenBank/DDBJ whole genome shotgun (WGS) entry which is preliminary data.</text>
</comment>
<keyword evidence="2" id="KW-1185">Reference proteome</keyword>
<sequence length="37" mass="4349">MMNLNSWFQVSKVLNDRRPNSFWLLLSPTEIEQIAVA</sequence>
<gene>
    <name evidence="1" type="ORF">ACZ87_02815</name>
</gene>
<proteinExistence type="predicted"/>
<dbReference type="Proteomes" id="UP000244334">
    <property type="component" value="Unassembled WGS sequence"/>
</dbReference>
<evidence type="ECO:0000313" key="2">
    <source>
        <dbReference type="Proteomes" id="UP000244334"/>
    </source>
</evidence>
<dbReference type="AlphaFoldDB" id="A0A328TIT5"/>
<organism evidence="1 2">
    <name type="scientific">Candidatus Erwinia dacicola</name>
    <dbReference type="NCBI Taxonomy" id="252393"/>
    <lineage>
        <taxon>Bacteria</taxon>
        <taxon>Pseudomonadati</taxon>
        <taxon>Pseudomonadota</taxon>
        <taxon>Gammaproteobacteria</taxon>
        <taxon>Enterobacterales</taxon>
        <taxon>Erwiniaceae</taxon>
        <taxon>Erwinia</taxon>
    </lineage>
</organism>
<evidence type="ECO:0000313" key="1">
    <source>
        <dbReference type="EMBL" id="RAP70379.1"/>
    </source>
</evidence>
<dbReference type="EMBL" id="LJAM02000366">
    <property type="protein sequence ID" value="RAP70379.1"/>
    <property type="molecule type" value="Genomic_DNA"/>
</dbReference>